<sequence>MTAWKTPKTGKHVSSLHTRKTPTNANGATAAASSTPVSASAGSGSGPGAATPPIGAKGKENIFPDLKTRKRVPERLNYEELQANEIIVLESAYFDNFRRLDEGHSAWKAKPSFEIRLVSNIDADFALTLHVVFTATYPRSPPLLTVKDHSTLRPAALFKVQKYIETEPRNHVHEDEMMMTIALGIEEILNTAAQAKLDGNERSLELERADHEARLAERAQLIEQEANKRRLQEQEEEKQAWARQLQDEKKRQTESSKKMLRQRGSLASALNSAKNTSVKHEPDLAFDQLCAVKDASGNTNSFLSVAEKTPFKDGSVSKLSKVRPILIEGRHAPSLLLKETMVRCSGKTASQAQDQIQHLEQKLIKLQEMSHPRIVELLAYKIERDRAIQDTPTWNVSILTPLAERGSLEELLELTGSLNIVKVRAWTRDLLDALSYLHNRGIIHQDIHPRNVLLFRDERTNDVGLKLADISYQREFHNINDQNKSLPGVGSARSAYWLAPELAIDTRATPTQKSDVWDFGVVFLQLIFGLDVPLKHTSPTSLQESMDLSPPLRELVSRFFKSNAKKRPRAFELSSSEFLATDAPVMARDVPPMPDISTIATLSSSIPTRLRRDSMTRGLTQSRYAEDFVEEGLLGKGAFGQVVKARKKLDGQFYAIKKVTQRSHASLTETLKEVRLLSRISHPAVVRYYNTWVEEVPDISDISSSASADDASELSDIEEDSHSQASQASGHTISAAPNVVFEASKSGLDFISTSQPDVIFGYDTDDEDAHKECEEEEEEEEEEDEVEDEEDEETTEDDGDDNAIESDEYDDHETDSVTSSNRPGRGASKVKSMPIRIPARKANAVFHNAPPSASASASRHPFRTILYISMEYCDQRTLRYLIARNIYTHPNKVWRLFRQILEGLAHIHALRIVHRDLKPENIFISQGDDGLDNVKIGDFGLATSGHFVVDKRANDSQVLADMGTKSIGTAFYAAPEVRSAARGSYSSKVDMYSLGLIFFEMCTSPCESVMERIQVTESLRQIPPVLPDTRIPTDKVQQGIILSLLTHDPETRPSAGELLKSGLLPVQMEGEAIKRALAGISDPNSQYYEGMLQTIFARPVEAIKDYNWASISSNSSPDPKSILAQSVARATLGEIFRRHGALEVSKAEIYPRARNYYPDNSTVYCVLGPNGTVLQMPFDLTLGHARFLATYPGAVASRTYAFGSVFRNRLANAPPEITGEVDFDIVTTDSLDLALKEAETIKVLDEIAAAFPRLAQGKIRIMISHSQILQTIFDYCKVDKSSRRAAAQILTSLNIGRVTFNSLRTQLRDPSVGVSATSVDGLARFDWTGQPNAALSQLKALLNDDDTNYYRQLLPTIAHIKEVLEYCKRLKVKTKIHIHPLGAIKEDFYTDGIMFSLISEDGPKQVLAAGGRYDALIKAHRPKMVVSGGGGLQERHAVGFSLAWERLTRVQKPVNKFKKKASRMAATEDMLSISSSRCDVLVASFDPELLRSAGLEILHTLWAHNIGAELASDARTTEELMTRYRDDSVSWLVIVKPEQLKIKSLWTKDVPDVEMSVSAVQLIVYLRAEMREKDSKAASKVKNVVAQQQQSAELGTGSGQRGGREQGVVVLVAQTRSKKFNRLNVIEQANAGAAALTKSFLEGRILAIETQDRVVQLVSETALSDAESWRRVEQAVPMNERSYMREVHATLEDFRSEFLHAQGSRHAFIFNFRTGLTIYYDLGR</sequence>
<feature type="domain" description="Protein kinase" evidence="12">
    <location>
        <begin position="305"/>
        <end position="579"/>
    </location>
</feature>
<dbReference type="InterPro" id="IPR041715">
    <property type="entry name" value="HisRS-like_core"/>
</dbReference>
<keyword evidence="15" id="KW-1185">Reference proteome</keyword>
<dbReference type="Pfam" id="PF12745">
    <property type="entry name" value="HGTP_anticodon2"/>
    <property type="match status" value="1"/>
</dbReference>
<feature type="region of interest" description="Disordered" evidence="11">
    <location>
        <begin position="1"/>
        <end position="60"/>
    </location>
</feature>
<dbReference type="Gene3D" id="1.10.510.10">
    <property type="entry name" value="Transferase(Phosphotransferase) domain 1"/>
    <property type="match status" value="2"/>
</dbReference>
<dbReference type="InterPro" id="IPR050339">
    <property type="entry name" value="CC_SR_Kinase"/>
</dbReference>
<evidence type="ECO:0000256" key="8">
    <source>
        <dbReference type="ARBA" id="ARBA00047899"/>
    </source>
</evidence>
<comment type="similarity">
    <text evidence="7">Belongs to the protein kinase superfamily. Ser/Thr protein kinase family. GCN2 subfamily.</text>
</comment>
<gene>
    <name evidence="14" type="ORF">HOO65_040109</name>
</gene>
<protein>
    <recommendedName>
        <fullName evidence="1">non-specific serine/threonine protein kinase</fullName>
        <ecNumber evidence="1">2.7.11.1</ecNumber>
    </recommendedName>
</protein>
<dbReference type="Gene3D" id="3.30.930.10">
    <property type="entry name" value="Bira Bifunctional Protein, Domain 2"/>
    <property type="match status" value="1"/>
</dbReference>
<dbReference type="InterPro" id="IPR016135">
    <property type="entry name" value="UBQ-conjugating_enzyme/RWD"/>
</dbReference>
<dbReference type="Proteomes" id="UP001610728">
    <property type="component" value="Unassembled WGS sequence"/>
</dbReference>
<feature type="compositionally biased region" description="Acidic residues" evidence="11">
    <location>
        <begin position="710"/>
        <end position="719"/>
    </location>
</feature>
<dbReference type="SUPFAM" id="SSF56112">
    <property type="entry name" value="Protein kinase-like (PK-like)"/>
    <property type="match status" value="2"/>
</dbReference>
<accession>A0ABR4MHL2</accession>
<comment type="caution">
    <text evidence="14">The sequence shown here is derived from an EMBL/GenBank/DDBJ whole genome shotgun (WGS) entry which is preliminary data.</text>
</comment>
<keyword evidence="3" id="KW-0808">Transferase</keyword>
<comment type="catalytic activity">
    <reaction evidence="8">
        <text>L-threonyl-[protein] + ATP = O-phospho-L-threonyl-[protein] + ADP + H(+)</text>
        <dbReference type="Rhea" id="RHEA:46608"/>
        <dbReference type="Rhea" id="RHEA-COMP:11060"/>
        <dbReference type="Rhea" id="RHEA-COMP:11605"/>
        <dbReference type="ChEBI" id="CHEBI:15378"/>
        <dbReference type="ChEBI" id="CHEBI:30013"/>
        <dbReference type="ChEBI" id="CHEBI:30616"/>
        <dbReference type="ChEBI" id="CHEBI:61977"/>
        <dbReference type="ChEBI" id="CHEBI:456216"/>
        <dbReference type="EC" id="2.7.11.1"/>
    </reaction>
</comment>
<keyword evidence="4 10" id="KW-0547">Nucleotide-binding</keyword>
<dbReference type="EMBL" id="JABSNW010000004">
    <property type="protein sequence ID" value="KAL2887772.1"/>
    <property type="molecule type" value="Genomic_DNA"/>
</dbReference>
<dbReference type="Gene3D" id="3.40.50.800">
    <property type="entry name" value="Anticodon-binding domain"/>
    <property type="match status" value="1"/>
</dbReference>
<feature type="domain" description="Protein kinase" evidence="12">
    <location>
        <begin position="628"/>
        <end position="1064"/>
    </location>
</feature>
<comment type="catalytic activity">
    <reaction evidence="9">
        <text>L-seryl-[protein] + ATP = O-phospho-L-seryl-[protein] + ADP + H(+)</text>
        <dbReference type="Rhea" id="RHEA:17989"/>
        <dbReference type="Rhea" id="RHEA-COMP:9863"/>
        <dbReference type="Rhea" id="RHEA-COMP:11604"/>
        <dbReference type="ChEBI" id="CHEBI:15378"/>
        <dbReference type="ChEBI" id="CHEBI:29999"/>
        <dbReference type="ChEBI" id="CHEBI:30616"/>
        <dbReference type="ChEBI" id="CHEBI:83421"/>
        <dbReference type="ChEBI" id="CHEBI:456216"/>
        <dbReference type="EC" id="2.7.11.1"/>
    </reaction>
</comment>
<evidence type="ECO:0000256" key="11">
    <source>
        <dbReference type="SAM" id="MobiDB-lite"/>
    </source>
</evidence>
<name>A0ABR4MHL2_9PEZI</name>
<organism evidence="14 15">
    <name type="scientific">Ceratocystis lukuohia</name>
    <dbReference type="NCBI Taxonomy" id="2019550"/>
    <lineage>
        <taxon>Eukaryota</taxon>
        <taxon>Fungi</taxon>
        <taxon>Dikarya</taxon>
        <taxon>Ascomycota</taxon>
        <taxon>Pezizomycotina</taxon>
        <taxon>Sordariomycetes</taxon>
        <taxon>Hypocreomycetidae</taxon>
        <taxon>Microascales</taxon>
        <taxon>Ceratocystidaceae</taxon>
        <taxon>Ceratocystis</taxon>
    </lineage>
</organism>
<dbReference type="RefSeq" id="XP_070858952.1">
    <property type="nucleotide sequence ID" value="XM_071002462.1"/>
</dbReference>
<feature type="region of interest" description="Disordered" evidence="11">
    <location>
        <begin position="703"/>
        <end position="731"/>
    </location>
</feature>
<evidence type="ECO:0000256" key="9">
    <source>
        <dbReference type="ARBA" id="ARBA00048679"/>
    </source>
</evidence>
<dbReference type="InterPro" id="IPR016255">
    <property type="entry name" value="Gcn2"/>
</dbReference>
<evidence type="ECO:0000256" key="1">
    <source>
        <dbReference type="ARBA" id="ARBA00012513"/>
    </source>
</evidence>
<dbReference type="PROSITE" id="PS00108">
    <property type="entry name" value="PROTEIN_KINASE_ST"/>
    <property type="match status" value="1"/>
</dbReference>
<dbReference type="Pfam" id="PF05773">
    <property type="entry name" value="RWD"/>
    <property type="match status" value="1"/>
</dbReference>
<dbReference type="PANTHER" id="PTHR11042">
    <property type="entry name" value="EUKARYOTIC TRANSLATION INITIATION FACTOR 2-ALPHA KINASE EIF2-ALPHA KINASE -RELATED"/>
    <property type="match status" value="1"/>
</dbReference>
<keyword evidence="5 14" id="KW-0418">Kinase</keyword>
<feature type="region of interest" description="Disordered" evidence="11">
    <location>
        <begin position="241"/>
        <end position="264"/>
    </location>
</feature>
<evidence type="ECO:0000259" key="13">
    <source>
        <dbReference type="PROSITE" id="PS50908"/>
    </source>
</evidence>
<dbReference type="InterPro" id="IPR008271">
    <property type="entry name" value="Ser/Thr_kinase_AS"/>
</dbReference>
<dbReference type="InterPro" id="IPR006575">
    <property type="entry name" value="RWD_dom"/>
</dbReference>
<dbReference type="InterPro" id="IPR017441">
    <property type="entry name" value="Protein_kinase_ATP_BS"/>
</dbReference>
<dbReference type="InterPro" id="IPR024435">
    <property type="entry name" value="HisRS-related_dom"/>
</dbReference>
<dbReference type="InterPro" id="IPR011009">
    <property type="entry name" value="Kinase-like_dom_sf"/>
</dbReference>
<dbReference type="SMART" id="SM00220">
    <property type="entry name" value="S_TKc"/>
    <property type="match status" value="2"/>
</dbReference>
<dbReference type="Gene3D" id="3.30.200.20">
    <property type="entry name" value="Phosphorylase Kinase, domain 1"/>
    <property type="match status" value="1"/>
</dbReference>
<dbReference type="InterPro" id="IPR036621">
    <property type="entry name" value="Anticodon-bd_dom_sf"/>
</dbReference>
<dbReference type="SUPFAM" id="SSF54495">
    <property type="entry name" value="UBC-like"/>
    <property type="match status" value="1"/>
</dbReference>
<dbReference type="SUPFAM" id="SSF55681">
    <property type="entry name" value="Class II aaRS and biotin synthetases"/>
    <property type="match status" value="1"/>
</dbReference>
<evidence type="ECO:0000313" key="14">
    <source>
        <dbReference type="EMBL" id="KAL2887772.1"/>
    </source>
</evidence>
<dbReference type="GeneID" id="98117885"/>
<dbReference type="Pfam" id="PF13393">
    <property type="entry name" value="tRNA-synt_His"/>
    <property type="match status" value="1"/>
</dbReference>
<evidence type="ECO:0000256" key="5">
    <source>
        <dbReference type="ARBA" id="ARBA00022777"/>
    </source>
</evidence>
<dbReference type="PIRSF" id="PIRSF000660">
    <property type="entry name" value="Ser/Thr_PK_GCN2"/>
    <property type="match status" value="1"/>
</dbReference>
<feature type="binding site" evidence="10">
    <location>
        <position position="658"/>
    </location>
    <ligand>
        <name>ATP</name>
        <dbReference type="ChEBI" id="CHEBI:30616"/>
    </ligand>
</feature>
<feature type="region of interest" description="Disordered" evidence="11">
    <location>
        <begin position="757"/>
        <end position="833"/>
    </location>
</feature>
<feature type="compositionally biased region" description="Low complexity" evidence="11">
    <location>
        <begin position="21"/>
        <end position="56"/>
    </location>
</feature>
<keyword evidence="2" id="KW-0723">Serine/threonine-protein kinase</keyword>
<dbReference type="GO" id="GO:0016301">
    <property type="term" value="F:kinase activity"/>
    <property type="evidence" value="ECO:0007669"/>
    <property type="project" value="UniProtKB-KW"/>
</dbReference>
<dbReference type="InterPro" id="IPR045864">
    <property type="entry name" value="aa-tRNA-synth_II/BPL/LPL"/>
</dbReference>
<keyword evidence="6 10" id="KW-0067">ATP-binding</keyword>
<feature type="compositionally biased region" description="Acidic residues" evidence="11">
    <location>
        <begin position="774"/>
        <end position="813"/>
    </location>
</feature>
<dbReference type="PROSITE" id="PS50908">
    <property type="entry name" value="RWD"/>
    <property type="match status" value="1"/>
</dbReference>
<evidence type="ECO:0000313" key="15">
    <source>
        <dbReference type="Proteomes" id="UP001610728"/>
    </source>
</evidence>
<dbReference type="PROSITE" id="PS50011">
    <property type="entry name" value="PROTEIN_KINASE_DOM"/>
    <property type="match status" value="2"/>
</dbReference>
<evidence type="ECO:0000256" key="4">
    <source>
        <dbReference type="ARBA" id="ARBA00022741"/>
    </source>
</evidence>
<evidence type="ECO:0000256" key="6">
    <source>
        <dbReference type="ARBA" id="ARBA00022840"/>
    </source>
</evidence>
<dbReference type="PROSITE" id="PS00107">
    <property type="entry name" value="PROTEIN_KINASE_ATP"/>
    <property type="match status" value="1"/>
</dbReference>
<evidence type="ECO:0000259" key="12">
    <source>
        <dbReference type="PROSITE" id="PS50011"/>
    </source>
</evidence>
<dbReference type="InterPro" id="IPR000719">
    <property type="entry name" value="Prot_kinase_dom"/>
</dbReference>
<dbReference type="Pfam" id="PF00069">
    <property type="entry name" value="Pkinase"/>
    <property type="match status" value="3"/>
</dbReference>
<dbReference type="SMART" id="SM00591">
    <property type="entry name" value="RWD"/>
    <property type="match status" value="1"/>
</dbReference>
<evidence type="ECO:0000256" key="3">
    <source>
        <dbReference type="ARBA" id="ARBA00022679"/>
    </source>
</evidence>
<dbReference type="CDD" id="cd23823">
    <property type="entry name" value="RWD_GCN2"/>
    <property type="match status" value="1"/>
</dbReference>
<feature type="compositionally biased region" description="Basic and acidic residues" evidence="11">
    <location>
        <begin position="241"/>
        <end position="257"/>
    </location>
</feature>
<evidence type="ECO:0000256" key="7">
    <source>
        <dbReference type="ARBA" id="ARBA00037982"/>
    </source>
</evidence>
<reference evidence="14 15" key="1">
    <citation type="submission" date="2020-05" db="EMBL/GenBank/DDBJ databases">
        <title>Ceratocystis lukuohia genome.</title>
        <authorList>
            <person name="Harrington T.C."/>
            <person name="Kim K."/>
            <person name="Mayers C.G."/>
        </authorList>
    </citation>
    <scope>NUCLEOTIDE SEQUENCE [LARGE SCALE GENOMIC DNA]</scope>
    <source>
        <strain evidence="14 15">C4212</strain>
    </source>
</reference>
<evidence type="ECO:0000256" key="2">
    <source>
        <dbReference type="ARBA" id="ARBA00022527"/>
    </source>
</evidence>
<dbReference type="PANTHER" id="PTHR11042:SF136">
    <property type="entry name" value="EIF-2-ALPHA KINASE GCN2"/>
    <property type="match status" value="1"/>
</dbReference>
<dbReference type="EC" id="2.7.11.1" evidence="1"/>
<proteinExistence type="inferred from homology"/>
<dbReference type="CDD" id="cd14012">
    <property type="entry name" value="PK_eIF2AK_GCN2_rpt1"/>
    <property type="match status" value="1"/>
</dbReference>
<feature type="domain" description="RWD" evidence="13">
    <location>
        <begin position="84"/>
        <end position="192"/>
    </location>
</feature>
<evidence type="ECO:0000256" key="10">
    <source>
        <dbReference type="PROSITE-ProRule" id="PRU10141"/>
    </source>
</evidence>
<dbReference type="Gene3D" id="3.10.110.10">
    <property type="entry name" value="Ubiquitin Conjugating Enzyme"/>
    <property type="match status" value="1"/>
</dbReference>